<dbReference type="GO" id="GO:0016829">
    <property type="term" value="F:lyase activity"/>
    <property type="evidence" value="ECO:0007669"/>
    <property type="project" value="UniProtKB-KW"/>
</dbReference>
<reference evidence="1 2" key="1">
    <citation type="submission" date="2020-03" db="EMBL/GenBank/DDBJ databases">
        <title>Roseomonas stagni sp. nov., isolated from pond water in Japan.</title>
        <authorList>
            <person name="Furuhata K."/>
            <person name="Miyamoto H."/>
            <person name="Goto K."/>
        </authorList>
    </citation>
    <scope>NUCLEOTIDE SEQUENCE [LARGE SCALE GENOMIC DNA]</scope>
    <source>
        <strain evidence="1 2">PeD5</strain>
    </source>
</reference>
<evidence type="ECO:0000313" key="1">
    <source>
        <dbReference type="EMBL" id="NGM21975.1"/>
    </source>
</evidence>
<gene>
    <name evidence="1" type="primary">phnG</name>
    <name evidence="1" type="ORF">G3576_18260</name>
</gene>
<dbReference type="Proteomes" id="UP000475385">
    <property type="component" value="Unassembled WGS sequence"/>
</dbReference>
<dbReference type="RefSeq" id="WP_164695874.1">
    <property type="nucleotide sequence ID" value="NZ_JAAIKB010000007.1"/>
</dbReference>
<keyword evidence="2" id="KW-1185">Reference proteome</keyword>
<keyword evidence="1" id="KW-0456">Lyase</keyword>
<dbReference type="AlphaFoldDB" id="A0A6M1LNM0"/>
<name>A0A6M1LNM0_9PROT</name>
<dbReference type="EMBL" id="JAAIKB010000007">
    <property type="protein sequence ID" value="NGM21975.1"/>
    <property type="molecule type" value="Genomic_DNA"/>
</dbReference>
<organism evidence="1 2">
    <name type="scientific">Falsiroseomonas algicola</name>
    <dbReference type="NCBI Taxonomy" id="2716930"/>
    <lineage>
        <taxon>Bacteria</taxon>
        <taxon>Pseudomonadati</taxon>
        <taxon>Pseudomonadota</taxon>
        <taxon>Alphaproteobacteria</taxon>
        <taxon>Acetobacterales</taxon>
        <taxon>Roseomonadaceae</taxon>
        <taxon>Falsiroseomonas</taxon>
    </lineage>
</organism>
<accession>A0A6M1LNM0</accession>
<dbReference type="GO" id="GO:0015716">
    <property type="term" value="P:organic phosphonate transport"/>
    <property type="evidence" value="ECO:0007669"/>
    <property type="project" value="InterPro"/>
</dbReference>
<protein>
    <submittedName>
        <fullName evidence="1">Phosphonate C-P lyase system protein PhnG</fullName>
    </submittedName>
</protein>
<sequence length="152" mass="16321">MTLSDTADTAARQRWMAVLARASAADIARHLADAPPLPAHRRLRGPETGLVMVRGRAGGDGAPFNLGEMTVTRCTVRVESGAIGHAHTAGRDHGQAEIAAVLDALMQDGAWRERLEALVIAPLEAAQAERRAETARRAAATKVEFFTMTQMR</sequence>
<comment type="caution">
    <text evidence="1">The sequence shown here is derived from an EMBL/GenBank/DDBJ whole genome shotgun (WGS) entry which is preliminary data.</text>
</comment>
<proteinExistence type="predicted"/>
<dbReference type="Pfam" id="PF06754">
    <property type="entry name" value="PhnG"/>
    <property type="match status" value="1"/>
</dbReference>
<dbReference type="NCBIfam" id="TIGR03293">
    <property type="entry name" value="PhnG_redo"/>
    <property type="match status" value="1"/>
</dbReference>
<dbReference type="InterPro" id="IPR009609">
    <property type="entry name" value="Phosphonate_metab_PhnG"/>
</dbReference>
<evidence type="ECO:0000313" key="2">
    <source>
        <dbReference type="Proteomes" id="UP000475385"/>
    </source>
</evidence>
<dbReference type="GO" id="GO:0019634">
    <property type="term" value="P:organic phosphonate metabolic process"/>
    <property type="evidence" value="ECO:0007669"/>
    <property type="project" value="InterPro"/>
</dbReference>